<dbReference type="Pfam" id="PF00994">
    <property type="entry name" value="MoCF_biosynth"/>
    <property type="match status" value="1"/>
</dbReference>
<dbReference type="Pfam" id="PF02464">
    <property type="entry name" value="CinA"/>
    <property type="match status" value="1"/>
</dbReference>
<dbReference type="InterPro" id="IPR001453">
    <property type="entry name" value="MoaB/Mog_dom"/>
</dbReference>
<dbReference type="Gene3D" id="3.40.980.10">
    <property type="entry name" value="MoaB/Mog-like domain"/>
    <property type="match status" value="1"/>
</dbReference>
<name>A0A845DP29_9BACI</name>
<dbReference type="InterPro" id="IPR008135">
    <property type="entry name" value="Competence-induced_CinA"/>
</dbReference>
<evidence type="ECO:0000259" key="2">
    <source>
        <dbReference type="SMART" id="SM00852"/>
    </source>
</evidence>
<dbReference type="InterPro" id="IPR041424">
    <property type="entry name" value="CinA_KH"/>
</dbReference>
<organism evidence="3 4">
    <name type="scientific">Halobacillus litoralis</name>
    <dbReference type="NCBI Taxonomy" id="45668"/>
    <lineage>
        <taxon>Bacteria</taxon>
        <taxon>Bacillati</taxon>
        <taxon>Bacillota</taxon>
        <taxon>Bacilli</taxon>
        <taxon>Bacillales</taxon>
        <taxon>Bacillaceae</taxon>
        <taxon>Halobacillus</taxon>
    </lineage>
</organism>
<accession>A0A845DP29</accession>
<dbReference type="SUPFAM" id="SSF53218">
    <property type="entry name" value="Molybdenum cofactor biosynthesis proteins"/>
    <property type="match status" value="1"/>
</dbReference>
<dbReference type="InterPro" id="IPR008136">
    <property type="entry name" value="CinA_C"/>
</dbReference>
<dbReference type="NCBIfam" id="NF001813">
    <property type="entry name" value="PRK00549.1"/>
    <property type="match status" value="1"/>
</dbReference>
<proteinExistence type="inferred from homology"/>
<evidence type="ECO:0000313" key="4">
    <source>
        <dbReference type="Proteomes" id="UP000460949"/>
    </source>
</evidence>
<comment type="caution">
    <text evidence="3">The sequence shown here is derived from an EMBL/GenBank/DDBJ whole genome shotgun (WGS) entry which is preliminary data.</text>
</comment>
<dbReference type="Proteomes" id="UP000460949">
    <property type="component" value="Unassembled WGS sequence"/>
</dbReference>
<dbReference type="NCBIfam" id="TIGR00177">
    <property type="entry name" value="molyb_syn"/>
    <property type="match status" value="1"/>
</dbReference>
<dbReference type="Gene3D" id="3.30.70.2860">
    <property type="match status" value="1"/>
</dbReference>
<dbReference type="InterPro" id="IPR036653">
    <property type="entry name" value="CinA-like_C"/>
</dbReference>
<feature type="domain" description="MoaB/Mog" evidence="2">
    <location>
        <begin position="4"/>
        <end position="170"/>
    </location>
</feature>
<dbReference type="PANTHER" id="PTHR13939">
    <property type="entry name" value="NICOTINAMIDE-NUCLEOTIDE AMIDOHYDROLASE PNCC"/>
    <property type="match status" value="1"/>
</dbReference>
<dbReference type="SUPFAM" id="SSF142433">
    <property type="entry name" value="CinA-like"/>
    <property type="match status" value="1"/>
</dbReference>
<dbReference type="InterPro" id="IPR050101">
    <property type="entry name" value="CinA"/>
</dbReference>
<evidence type="ECO:0000313" key="3">
    <source>
        <dbReference type="EMBL" id="MYL19260.1"/>
    </source>
</evidence>
<dbReference type="OrthoDB" id="9801454at2"/>
<dbReference type="CDD" id="cd00885">
    <property type="entry name" value="cinA"/>
    <property type="match status" value="1"/>
</dbReference>
<dbReference type="RefSeq" id="WP_160835667.1">
    <property type="nucleotide sequence ID" value="NZ_WMET01000001.1"/>
</dbReference>
<dbReference type="AlphaFoldDB" id="A0A845DP29"/>
<dbReference type="InterPro" id="IPR036425">
    <property type="entry name" value="MoaB/Mog-like_dom_sf"/>
</dbReference>
<dbReference type="SMART" id="SM00852">
    <property type="entry name" value="MoCF_biosynth"/>
    <property type="match status" value="1"/>
</dbReference>
<reference evidence="3 4" key="1">
    <citation type="submission" date="2019-11" db="EMBL/GenBank/DDBJ databases">
        <title>Genome sequences of 17 halophilic strains isolated from different environments.</title>
        <authorList>
            <person name="Furrow R.E."/>
        </authorList>
    </citation>
    <scope>NUCLEOTIDE SEQUENCE [LARGE SCALE GENOMIC DNA]</scope>
    <source>
        <strain evidence="3 4">22511_23_Filter</strain>
    </source>
</reference>
<comment type="similarity">
    <text evidence="1">Belongs to the CinA family.</text>
</comment>
<dbReference type="EMBL" id="WMET01000001">
    <property type="protein sequence ID" value="MYL19260.1"/>
    <property type="molecule type" value="Genomic_DNA"/>
</dbReference>
<dbReference type="NCBIfam" id="TIGR00199">
    <property type="entry name" value="PncC_domain"/>
    <property type="match status" value="1"/>
</dbReference>
<dbReference type="Pfam" id="PF18146">
    <property type="entry name" value="CinA_KH"/>
    <property type="match status" value="1"/>
</dbReference>
<protein>
    <recommendedName>
        <fullName evidence="1">Putative competence-damage inducible protein</fullName>
    </recommendedName>
</protein>
<evidence type="ECO:0000256" key="1">
    <source>
        <dbReference type="HAMAP-Rule" id="MF_00226"/>
    </source>
</evidence>
<dbReference type="HAMAP" id="MF_00226_B">
    <property type="entry name" value="CinA_B"/>
    <property type="match status" value="1"/>
</dbReference>
<dbReference type="PANTHER" id="PTHR13939:SF0">
    <property type="entry name" value="NMN AMIDOHYDROLASE-LIKE PROTEIN YFAY"/>
    <property type="match status" value="1"/>
</dbReference>
<dbReference type="Gene3D" id="3.90.950.20">
    <property type="entry name" value="CinA-like"/>
    <property type="match status" value="1"/>
</dbReference>
<sequence length="412" mass="45081">MRTEIIAVGTELLLGQIANTNAQWISQRMAELGLPVYSHAVVGDNLDRVAGSFREAARRSDIVIVTGGLGPTEDDLTRDAGSMILGKTVHEHAPSMERIEAYYKRNNKKMSLNNRKQSHVFEGAHVLDNMEGMAPGQIIQQGEVTWVFLPGVPREMKALMESGVIPYLQQSFSIQSEIVSEMLHFIGIGESDLETELQTLISGQTNPTLAPLASEGEVGLRLTATGETTEEAKAKIAEMKTTVLGKVGDFYYGSDDQTIEGTVQQLLSRHGYRLGAAESFTGGKFMERIISLPGASAVCQGGLTTYTAEMKEQVLDIPKYLIREYGTISHECAEMMALNTQSLLDVDVAVSFTGVAGPDSSEGKEPGTVFIGLQIKDKSPEVHRFQFPGGRDQVRERAVKKGFELLFHRLKN</sequence>
<gene>
    <name evidence="1" type="primary">cinA</name>
    <name evidence="3" type="ORF">GLW04_05110</name>
</gene>
<dbReference type="PIRSF" id="PIRSF006728">
    <property type="entry name" value="CinA"/>
    <property type="match status" value="1"/>
</dbReference>
<dbReference type="NCBIfam" id="TIGR00200">
    <property type="entry name" value="cinA_nterm"/>
    <property type="match status" value="1"/>
</dbReference>